<dbReference type="NCBIfam" id="TIGR01554">
    <property type="entry name" value="major_cap_HK97"/>
    <property type="match status" value="1"/>
</dbReference>
<proteinExistence type="predicted"/>
<accession>A0ABX9QRN2</accession>
<gene>
    <name evidence="3" type="ORF">D7Y13_01480</name>
</gene>
<sequence>MTPEEMQEMAKSLGPLVAAQLVEQSKGHRESYAALLSAKAADATPEEPRRAPITGKHMTEGTGLNLIRFVKAKAVARMDGRNVVDVLKGWGDEVVSKSLSQGNYSGLGSTVHPQFAAEFIELLRNKAVVRQAGARVIPIGASLTFDRQSSTGTAFYGGETSTIQESEPGTDSVSLSEKKLTALTAVPNDLIRNASINAEEFIRNDLLNVMALREDAAFLRGSGTQLEPRGIRNQVDTAHVYAETVATAGSPTLLEMKKELNKAKRKLKKANVPMVHPVWLMAPGAETALLDAVGPGGEGYNSLEKEMVERGTLRNVPFFVTNQIPETLGTGNSRSELYLVDMAEVLIGESMALEIDVFPNGAFTRGGQVVSGISTDQTVLRAITKHDLAMRHRQSGVVVTGLSWGSN</sequence>
<dbReference type="InterPro" id="IPR024455">
    <property type="entry name" value="Phage_capsid"/>
</dbReference>
<evidence type="ECO:0000313" key="3">
    <source>
        <dbReference type="EMBL" id="RKI17129.1"/>
    </source>
</evidence>
<dbReference type="Pfam" id="PF05065">
    <property type="entry name" value="Phage_capsid"/>
    <property type="match status" value="1"/>
</dbReference>
<evidence type="ECO:0000256" key="1">
    <source>
        <dbReference type="ARBA" id="ARBA00004328"/>
    </source>
</evidence>
<evidence type="ECO:0000313" key="4">
    <source>
        <dbReference type="Proteomes" id="UP000278907"/>
    </source>
</evidence>
<dbReference type="SUPFAM" id="SSF56563">
    <property type="entry name" value="Major capsid protein gp5"/>
    <property type="match status" value="1"/>
</dbReference>
<protein>
    <submittedName>
        <fullName evidence="3">Phage major capsid protein</fullName>
    </submittedName>
</protein>
<reference evidence="3 4" key="1">
    <citation type="submission" date="2018-09" db="EMBL/GenBank/DDBJ databases">
        <authorList>
            <person name="Livingstone P.G."/>
            <person name="Whitworth D.E."/>
        </authorList>
    </citation>
    <scope>NUCLEOTIDE SEQUENCE [LARGE SCALE GENOMIC DNA]</scope>
    <source>
        <strain evidence="3 4">CA031B</strain>
    </source>
</reference>
<comment type="subcellular location">
    <subcellularLocation>
        <location evidence="1">Virion</location>
    </subcellularLocation>
</comment>
<organism evidence="3 4">
    <name type="scientific">Corallococcus praedator</name>
    <dbReference type="NCBI Taxonomy" id="2316724"/>
    <lineage>
        <taxon>Bacteria</taxon>
        <taxon>Pseudomonadati</taxon>
        <taxon>Myxococcota</taxon>
        <taxon>Myxococcia</taxon>
        <taxon>Myxococcales</taxon>
        <taxon>Cystobacterineae</taxon>
        <taxon>Myxococcaceae</taxon>
        <taxon>Corallococcus</taxon>
    </lineage>
</organism>
<keyword evidence="4" id="KW-1185">Reference proteome</keyword>
<dbReference type="EMBL" id="RAWI01000005">
    <property type="protein sequence ID" value="RKI17129.1"/>
    <property type="molecule type" value="Genomic_DNA"/>
</dbReference>
<feature type="domain" description="Phage capsid-like C-terminal" evidence="2">
    <location>
        <begin position="108"/>
        <end position="395"/>
    </location>
</feature>
<dbReference type="Proteomes" id="UP000278907">
    <property type="component" value="Unassembled WGS sequence"/>
</dbReference>
<dbReference type="InterPro" id="IPR054612">
    <property type="entry name" value="Phage_capsid-like_C"/>
</dbReference>
<evidence type="ECO:0000259" key="2">
    <source>
        <dbReference type="Pfam" id="PF05065"/>
    </source>
</evidence>
<name>A0ABX9QRN2_9BACT</name>
<dbReference type="RefSeq" id="WP_120582544.1">
    <property type="nucleotide sequence ID" value="NZ_RAWI01000005.1"/>
</dbReference>
<dbReference type="Gene3D" id="3.30.2400.10">
    <property type="entry name" value="Major capsid protein gp5"/>
    <property type="match status" value="1"/>
</dbReference>
<comment type="caution">
    <text evidence="3">The sequence shown here is derived from an EMBL/GenBank/DDBJ whole genome shotgun (WGS) entry which is preliminary data.</text>
</comment>